<dbReference type="CDD" id="cd00090">
    <property type="entry name" value="HTH_ARSR"/>
    <property type="match status" value="1"/>
</dbReference>
<dbReference type="Gene3D" id="1.10.10.10">
    <property type="entry name" value="Winged helix-like DNA-binding domain superfamily/Winged helix DNA-binding domain"/>
    <property type="match status" value="1"/>
</dbReference>
<dbReference type="SMART" id="SM00347">
    <property type="entry name" value="HTH_MARR"/>
    <property type="match status" value="1"/>
</dbReference>
<sequence length="153" mass="18042">MEDITAFYYKRIKASSDALNTIFLNDYHKFVDKEVLNLTPKQSILLDLLNEKPLTNSEIAKHFSITPSAATQLINKLEKKGYLKREINLNNRREIIVHLDEKGIEYNQLMLKFELHLIQKYYSKLSEKDLENLVDLQEKIYKIALEIQKREGN</sequence>
<dbReference type="AlphaFoldDB" id="A0A6N9PZ20"/>
<dbReference type="OrthoDB" id="2355600at2"/>
<accession>A0A6N9PZ20</accession>
<dbReference type="PRINTS" id="PR00598">
    <property type="entry name" value="HTHMARR"/>
</dbReference>
<dbReference type="EMBL" id="SIJB01000005">
    <property type="protein sequence ID" value="NBI27673.1"/>
    <property type="molecule type" value="Genomic_DNA"/>
</dbReference>
<dbReference type="SUPFAM" id="SSF46785">
    <property type="entry name" value="Winged helix' DNA-binding domain"/>
    <property type="match status" value="1"/>
</dbReference>
<dbReference type="InterPro" id="IPR039422">
    <property type="entry name" value="MarR/SlyA-like"/>
</dbReference>
<dbReference type="GO" id="GO:0003677">
    <property type="term" value="F:DNA binding"/>
    <property type="evidence" value="ECO:0007669"/>
    <property type="project" value="UniProtKB-KW"/>
</dbReference>
<dbReference type="PROSITE" id="PS50995">
    <property type="entry name" value="HTH_MARR_2"/>
    <property type="match status" value="1"/>
</dbReference>
<dbReference type="RefSeq" id="WP_160643854.1">
    <property type="nucleotide sequence ID" value="NZ_SIJB01000005.1"/>
</dbReference>
<dbReference type="InterPro" id="IPR000835">
    <property type="entry name" value="HTH_MarR-typ"/>
</dbReference>
<dbReference type="InterPro" id="IPR036388">
    <property type="entry name" value="WH-like_DNA-bd_sf"/>
</dbReference>
<feature type="domain" description="HTH marR-type" evidence="2">
    <location>
        <begin position="5"/>
        <end position="142"/>
    </location>
</feature>
<keyword evidence="4" id="KW-1185">Reference proteome</keyword>
<evidence type="ECO:0000313" key="4">
    <source>
        <dbReference type="Proteomes" id="UP000448943"/>
    </source>
</evidence>
<evidence type="ECO:0000256" key="1">
    <source>
        <dbReference type="ARBA" id="ARBA00023125"/>
    </source>
</evidence>
<gene>
    <name evidence="3" type="ORF">ERL59_01690</name>
</gene>
<dbReference type="PANTHER" id="PTHR33164:SF43">
    <property type="entry name" value="HTH-TYPE TRANSCRIPTIONAL REPRESSOR YETL"/>
    <property type="match status" value="1"/>
</dbReference>
<evidence type="ECO:0000259" key="2">
    <source>
        <dbReference type="PROSITE" id="PS50995"/>
    </source>
</evidence>
<dbReference type="GO" id="GO:0006950">
    <property type="term" value="P:response to stress"/>
    <property type="evidence" value="ECO:0007669"/>
    <property type="project" value="TreeGrafter"/>
</dbReference>
<proteinExistence type="predicted"/>
<comment type="caution">
    <text evidence="3">The sequence shown here is derived from an EMBL/GenBank/DDBJ whole genome shotgun (WGS) entry which is preliminary data.</text>
</comment>
<evidence type="ECO:0000313" key="3">
    <source>
        <dbReference type="EMBL" id="NBI27673.1"/>
    </source>
</evidence>
<dbReference type="PANTHER" id="PTHR33164">
    <property type="entry name" value="TRANSCRIPTIONAL REGULATOR, MARR FAMILY"/>
    <property type="match status" value="1"/>
</dbReference>
<keyword evidence="1" id="KW-0238">DNA-binding</keyword>
<dbReference type="InterPro" id="IPR036390">
    <property type="entry name" value="WH_DNA-bd_sf"/>
</dbReference>
<dbReference type="GO" id="GO:0003700">
    <property type="term" value="F:DNA-binding transcription factor activity"/>
    <property type="evidence" value="ECO:0007669"/>
    <property type="project" value="InterPro"/>
</dbReference>
<dbReference type="Pfam" id="PF01047">
    <property type="entry name" value="MarR"/>
    <property type="match status" value="1"/>
</dbReference>
<dbReference type="Proteomes" id="UP000448943">
    <property type="component" value="Unassembled WGS sequence"/>
</dbReference>
<name>A0A6N9PZ20_9BACL</name>
<reference evidence="3 4" key="1">
    <citation type="submission" date="2019-01" db="EMBL/GenBank/DDBJ databases">
        <title>Chengkuizengella sp. nov., isolated from deep-sea sediment of East Pacific Ocean.</title>
        <authorList>
            <person name="Yang J."/>
            <person name="Lai Q."/>
            <person name="Shao Z."/>
        </authorList>
    </citation>
    <scope>NUCLEOTIDE SEQUENCE [LARGE SCALE GENOMIC DNA]</scope>
    <source>
        <strain evidence="3 4">YPA3-1-1</strain>
    </source>
</reference>
<dbReference type="InterPro" id="IPR011991">
    <property type="entry name" value="ArsR-like_HTH"/>
</dbReference>
<protein>
    <submittedName>
        <fullName evidence="3">MarR family transcriptional regulator</fullName>
    </submittedName>
</protein>
<organism evidence="3 4">
    <name type="scientific">Chengkuizengella marina</name>
    <dbReference type="NCBI Taxonomy" id="2507566"/>
    <lineage>
        <taxon>Bacteria</taxon>
        <taxon>Bacillati</taxon>
        <taxon>Bacillota</taxon>
        <taxon>Bacilli</taxon>
        <taxon>Bacillales</taxon>
        <taxon>Paenibacillaceae</taxon>
        <taxon>Chengkuizengella</taxon>
    </lineage>
</organism>